<evidence type="ECO:0000313" key="1">
    <source>
        <dbReference type="EMBL" id="KZS89804.1"/>
    </source>
</evidence>
<dbReference type="EMBL" id="KV419425">
    <property type="protein sequence ID" value="KZS89804.1"/>
    <property type="molecule type" value="Genomic_DNA"/>
</dbReference>
<accession>A0A164QMU0</accession>
<sequence length="194" mass="21354">MAGVSGPSQFFGDEESTTKLEVAYVAILMISHLRRRLLQVCNFYDVWSFYPGNAVQSGIVAYSSTRSTIEIATSCTPTPNMDDRTAPRAIVKKEDRLTLFGLPGYALDRCLGAVVGSVAEKRARTVSLVRVVLAVPAKASLGRKIFSYSVLERSMRRRTSNPKGIILGTPERRPVIQLDLLPKNEDSCGLSRFP</sequence>
<proteinExistence type="predicted"/>
<reference evidence="1 2" key="1">
    <citation type="journal article" date="2016" name="Mol. Biol. Evol.">
        <title>Comparative Genomics of Early-Diverging Mushroom-Forming Fungi Provides Insights into the Origins of Lignocellulose Decay Capabilities.</title>
        <authorList>
            <person name="Nagy L.G."/>
            <person name="Riley R."/>
            <person name="Tritt A."/>
            <person name="Adam C."/>
            <person name="Daum C."/>
            <person name="Floudas D."/>
            <person name="Sun H."/>
            <person name="Yadav J.S."/>
            <person name="Pangilinan J."/>
            <person name="Larsson K.H."/>
            <person name="Matsuura K."/>
            <person name="Barry K."/>
            <person name="Labutti K."/>
            <person name="Kuo R."/>
            <person name="Ohm R.A."/>
            <person name="Bhattacharya S.S."/>
            <person name="Shirouzu T."/>
            <person name="Yoshinaga Y."/>
            <person name="Martin F.M."/>
            <person name="Grigoriev I.V."/>
            <person name="Hibbett D.S."/>
        </authorList>
    </citation>
    <scope>NUCLEOTIDE SEQUENCE [LARGE SCALE GENOMIC DNA]</scope>
    <source>
        <strain evidence="1 2">HHB9708</strain>
    </source>
</reference>
<organism evidence="1 2">
    <name type="scientific">Sistotremastrum niveocremeum HHB9708</name>
    <dbReference type="NCBI Taxonomy" id="1314777"/>
    <lineage>
        <taxon>Eukaryota</taxon>
        <taxon>Fungi</taxon>
        <taxon>Dikarya</taxon>
        <taxon>Basidiomycota</taxon>
        <taxon>Agaricomycotina</taxon>
        <taxon>Agaricomycetes</taxon>
        <taxon>Sistotremastrales</taxon>
        <taxon>Sistotremastraceae</taxon>
        <taxon>Sertulicium</taxon>
        <taxon>Sertulicium niveocremeum</taxon>
    </lineage>
</organism>
<dbReference type="AlphaFoldDB" id="A0A164QMU0"/>
<name>A0A164QMU0_9AGAM</name>
<protein>
    <submittedName>
        <fullName evidence="1">Uncharacterized protein</fullName>
    </submittedName>
</protein>
<dbReference type="Proteomes" id="UP000076722">
    <property type="component" value="Unassembled WGS sequence"/>
</dbReference>
<evidence type="ECO:0000313" key="2">
    <source>
        <dbReference type="Proteomes" id="UP000076722"/>
    </source>
</evidence>
<gene>
    <name evidence="1" type="ORF">SISNIDRAFT_221662</name>
</gene>
<keyword evidence="2" id="KW-1185">Reference proteome</keyword>